<dbReference type="InterPro" id="IPR013785">
    <property type="entry name" value="Aldolase_TIM"/>
</dbReference>
<organism evidence="12 13">
    <name type="scientific">Streptomyces incanus</name>
    <dbReference type="NCBI Taxonomy" id="887453"/>
    <lineage>
        <taxon>Bacteria</taxon>
        <taxon>Bacillati</taxon>
        <taxon>Actinomycetota</taxon>
        <taxon>Actinomycetes</taxon>
        <taxon>Kitasatosporales</taxon>
        <taxon>Streptomycetaceae</taxon>
        <taxon>Streptomyces</taxon>
    </lineage>
</organism>
<sequence length="659" mass="70933">MPDAAYSRLLSPVTVGSFTIPNRIMLTTHNPKLSEERYLKYLETRVAGGVGLVGIPVLHEAISTLAFVDTGHLDHVGVHDIDNGPDAETEEGDAYYDERLLPSLRARAEVVHRHGGVAFGQVANRGAIRLPETFQAMVSPSGLPDPQVRAQPHELSTSEVKRVVRLFARAASRVQRAGLDGVEIHATHGYLIEQFLSRTTNRRTDEYGGSLENRTRFLVETIAAIREACGPDFPIAMRISGHQAETDGLTTEEICRIVKAVEKDLVYVNITAGTIMALHDGVVLPYVASTLFEPGFNAEAAAAVKAAVSIPVGLTGRMNSPQLMERLLEEGVCDLIGTTRALLADPDFIRKTAGGRADRIHQCIGINECHYPDRASSCPVNPWAGREDELDLPDPVRRKKVLVIGGGPAGLMTARTAAQRGHDVVLAERSDRLGGKIATLVSDPFRKEMANLLGDLVREVHEAGVEVQLGREVGPGDIAAYGADALVVATGSVPDIPDMAGIDDVPVYSGLSLLEEDLDRIGDRVLVVGGLNDHVAPLAAADYLAQAGRSVTLISECLLPGQSAEPSILHLLTKRLHEKQVDIRPVTRFHKAGVEPELRDVFSGRISSIGQVDAVVFVTTSTPVPFPETAGEFYRVGDALAPRRLVHATLDGARTGSRI</sequence>
<dbReference type="InterPro" id="IPR036188">
    <property type="entry name" value="FAD/NAD-bd_sf"/>
</dbReference>
<dbReference type="PRINTS" id="PR00368">
    <property type="entry name" value="FADPNR"/>
</dbReference>
<dbReference type="Gene3D" id="3.50.50.60">
    <property type="entry name" value="FAD/NAD(P)-binding domain"/>
    <property type="match status" value="1"/>
</dbReference>
<dbReference type="Gene3D" id="3.20.20.70">
    <property type="entry name" value="Aldolase class I"/>
    <property type="match status" value="1"/>
</dbReference>
<proteinExistence type="inferred from homology"/>
<dbReference type="Pfam" id="PF00724">
    <property type="entry name" value="Oxidored_FMN"/>
    <property type="match status" value="1"/>
</dbReference>
<evidence type="ECO:0000256" key="4">
    <source>
        <dbReference type="ARBA" id="ARBA00022630"/>
    </source>
</evidence>
<keyword evidence="6" id="KW-0479">Metal-binding</keyword>
<evidence type="ECO:0000256" key="5">
    <source>
        <dbReference type="ARBA" id="ARBA00022643"/>
    </source>
</evidence>
<name>A0ABW0XYA9_9ACTN</name>
<feature type="domain" description="NADH:flavin oxidoreductase/NADH oxidase N-terminal" evidence="10">
    <location>
        <begin position="91"/>
        <end position="358"/>
    </location>
</feature>
<dbReference type="RefSeq" id="WP_381217301.1">
    <property type="nucleotide sequence ID" value="NZ_JBHSPC010000085.1"/>
</dbReference>
<comment type="caution">
    <text evidence="12">The sequence shown here is derived from an EMBL/GenBank/DDBJ whole genome shotgun (WGS) entry which is preliminary data.</text>
</comment>
<keyword evidence="4" id="KW-0285">Flavoprotein</keyword>
<evidence type="ECO:0000313" key="12">
    <source>
        <dbReference type="EMBL" id="MFC5673441.1"/>
    </source>
</evidence>
<evidence type="ECO:0000256" key="1">
    <source>
        <dbReference type="ARBA" id="ARBA00001917"/>
    </source>
</evidence>
<evidence type="ECO:0000256" key="3">
    <source>
        <dbReference type="ARBA" id="ARBA00011048"/>
    </source>
</evidence>
<gene>
    <name evidence="12" type="ORF">ACFP2V_26055</name>
</gene>
<comment type="cofactor">
    <cofactor evidence="2">
        <name>[4Fe-4S] cluster</name>
        <dbReference type="ChEBI" id="CHEBI:49883"/>
    </cofactor>
</comment>
<dbReference type="Gene3D" id="3.40.50.720">
    <property type="entry name" value="NAD(P)-binding Rossmann-like Domain"/>
    <property type="match status" value="1"/>
</dbReference>
<keyword evidence="5" id="KW-0288">FMN</keyword>
<dbReference type="SUPFAM" id="SSF51905">
    <property type="entry name" value="FAD/NAD(P)-binding domain"/>
    <property type="match status" value="1"/>
</dbReference>
<keyword evidence="7" id="KW-0560">Oxidoreductase</keyword>
<keyword evidence="9" id="KW-0411">Iron-sulfur</keyword>
<dbReference type="Proteomes" id="UP001596183">
    <property type="component" value="Unassembled WGS sequence"/>
</dbReference>
<reference evidence="13" key="1">
    <citation type="journal article" date="2019" name="Int. J. Syst. Evol. Microbiol.">
        <title>The Global Catalogue of Microorganisms (GCM) 10K type strain sequencing project: providing services to taxonomists for standard genome sequencing and annotation.</title>
        <authorList>
            <consortium name="The Broad Institute Genomics Platform"/>
            <consortium name="The Broad Institute Genome Sequencing Center for Infectious Disease"/>
            <person name="Wu L."/>
            <person name="Ma J."/>
        </authorList>
    </citation>
    <scope>NUCLEOTIDE SEQUENCE [LARGE SCALE GENOMIC DNA]</scope>
    <source>
        <strain evidence="13">JCM 13852</strain>
    </source>
</reference>
<evidence type="ECO:0000256" key="8">
    <source>
        <dbReference type="ARBA" id="ARBA00023004"/>
    </source>
</evidence>
<dbReference type="InterPro" id="IPR051793">
    <property type="entry name" value="NADH:flavin_oxidoreductase"/>
</dbReference>
<keyword evidence="8" id="KW-0408">Iron</keyword>
<dbReference type="InterPro" id="IPR001155">
    <property type="entry name" value="OxRdtase_FMN_N"/>
</dbReference>
<accession>A0ABW0XYA9</accession>
<evidence type="ECO:0000256" key="6">
    <source>
        <dbReference type="ARBA" id="ARBA00022723"/>
    </source>
</evidence>
<dbReference type="Pfam" id="PF07992">
    <property type="entry name" value="Pyr_redox_2"/>
    <property type="match status" value="1"/>
</dbReference>
<dbReference type="PANTHER" id="PTHR42917">
    <property type="entry name" value="2,4-DIENOYL-COA REDUCTASE"/>
    <property type="match status" value="1"/>
</dbReference>
<keyword evidence="13" id="KW-1185">Reference proteome</keyword>
<dbReference type="SUPFAM" id="SSF51395">
    <property type="entry name" value="FMN-linked oxidoreductases"/>
    <property type="match status" value="1"/>
</dbReference>
<evidence type="ECO:0000256" key="9">
    <source>
        <dbReference type="ARBA" id="ARBA00023014"/>
    </source>
</evidence>
<feature type="domain" description="FAD/NAD(P)-binding" evidence="11">
    <location>
        <begin position="399"/>
        <end position="597"/>
    </location>
</feature>
<comment type="similarity">
    <text evidence="3">In the N-terminal section; belongs to the NADH:flavin oxidoreductase/NADH oxidase family.</text>
</comment>
<evidence type="ECO:0000256" key="2">
    <source>
        <dbReference type="ARBA" id="ARBA00001966"/>
    </source>
</evidence>
<comment type="cofactor">
    <cofactor evidence="1">
        <name>FMN</name>
        <dbReference type="ChEBI" id="CHEBI:58210"/>
    </cofactor>
</comment>
<evidence type="ECO:0000259" key="11">
    <source>
        <dbReference type="Pfam" id="PF07992"/>
    </source>
</evidence>
<dbReference type="EMBL" id="JBHSPC010000085">
    <property type="protein sequence ID" value="MFC5673441.1"/>
    <property type="molecule type" value="Genomic_DNA"/>
</dbReference>
<evidence type="ECO:0000259" key="10">
    <source>
        <dbReference type="Pfam" id="PF00724"/>
    </source>
</evidence>
<protein>
    <submittedName>
        <fullName evidence="12">FAD-dependent oxidoreductase</fullName>
    </submittedName>
</protein>
<evidence type="ECO:0000256" key="7">
    <source>
        <dbReference type="ARBA" id="ARBA00023002"/>
    </source>
</evidence>
<dbReference type="CDD" id="cd02803">
    <property type="entry name" value="OYE_like_FMN_family"/>
    <property type="match status" value="1"/>
</dbReference>
<dbReference type="PANTHER" id="PTHR42917:SF2">
    <property type="entry name" value="2,4-DIENOYL-COA REDUCTASE [(2E)-ENOYL-COA-PRODUCING]"/>
    <property type="match status" value="1"/>
</dbReference>
<dbReference type="InterPro" id="IPR023753">
    <property type="entry name" value="FAD/NAD-binding_dom"/>
</dbReference>
<evidence type="ECO:0000313" key="13">
    <source>
        <dbReference type="Proteomes" id="UP001596183"/>
    </source>
</evidence>